<keyword evidence="1" id="KW-0812">Transmembrane</keyword>
<comment type="caution">
    <text evidence="2">The sequence shown here is derived from an EMBL/GenBank/DDBJ whole genome shotgun (WGS) entry which is preliminary data.</text>
</comment>
<feature type="transmembrane region" description="Helical" evidence="1">
    <location>
        <begin position="7"/>
        <end position="25"/>
    </location>
</feature>
<evidence type="ECO:0000313" key="2">
    <source>
        <dbReference type="EMBL" id="EAQ78257.1"/>
    </source>
</evidence>
<sequence>MKRYYSLWKSTWWLWVLIVSGTFFLSTLNEILFYVSLVYLPICLIVFLWFGLVRFDDEGNEVDMT</sequence>
<dbReference type="AlphaFoldDB" id="A3ZYP2"/>
<accession>A3ZYP2</accession>
<dbReference type="STRING" id="314230.DSM3645_18011"/>
<name>A3ZYP2_9BACT</name>
<dbReference type="Proteomes" id="UP000004358">
    <property type="component" value="Unassembled WGS sequence"/>
</dbReference>
<evidence type="ECO:0000256" key="1">
    <source>
        <dbReference type="SAM" id="Phobius"/>
    </source>
</evidence>
<organism evidence="2 3">
    <name type="scientific">Blastopirellula marina DSM 3645</name>
    <dbReference type="NCBI Taxonomy" id="314230"/>
    <lineage>
        <taxon>Bacteria</taxon>
        <taxon>Pseudomonadati</taxon>
        <taxon>Planctomycetota</taxon>
        <taxon>Planctomycetia</taxon>
        <taxon>Pirellulales</taxon>
        <taxon>Pirellulaceae</taxon>
        <taxon>Blastopirellula</taxon>
    </lineage>
</organism>
<gene>
    <name evidence="2" type="ORF">DSM3645_18011</name>
</gene>
<dbReference type="RefSeq" id="WP_002651499.1">
    <property type="nucleotide sequence ID" value="NZ_CH672376.1"/>
</dbReference>
<keyword evidence="1" id="KW-1133">Transmembrane helix</keyword>
<dbReference type="EMBL" id="AANZ01000022">
    <property type="protein sequence ID" value="EAQ78257.1"/>
    <property type="molecule type" value="Genomic_DNA"/>
</dbReference>
<proteinExistence type="predicted"/>
<dbReference type="OrthoDB" id="289383at2"/>
<protein>
    <submittedName>
        <fullName evidence="2">Uncharacterized protein</fullName>
    </submittedName>
</protein>
<evidence type="ECO:0000313" key="3">
    <source>
        <dbReference type="Proteomes" id="UP000004358"/>
    </source>
</evidence>
<dbReference type="HOGENOM" id="CLU_2841085_0_0_0"/>
<feature type="transmembrane region" description="Helical" evidence="1">
    <location>
        <begin position="31"/>
        <end position="52"/>
    </location>
</feature>
<reference evidence="2 3" key="1">
    <citation type="submission" date="2006-02" db="EMBL/GenBank/DDBJ databases">
        <authorList>
            <person name="Amann R."/>
            <person name="Ferriera S."/>
            <person name="Johnson J."/>
            <person name="Kravitz S."/>
            <person name="Halpern A."/>
            <person name="Remington K."/>
            <person name="Beeson K."/>
            <person name="Tran B."/>
            <person name="Rogers Y.-H."/>
            <person name="Friedman R."/>
            <person name="Venter J.C."/>
        </authorList>
    </citation>
    <scope>NUCLEOTIDE SEQUENCE [LARGE SCALE GENOMIC DNA]</scope>
    <source>
        <strain evidence="2 3">DSM 3645</strain>
    </source>
</reference>
<keyword evidence="1" id="KW-0472">Membrane</keyword>